<dbReference type="Pfam" id="PF00590">
    <property type="entry name" value="TP_methylase"/>
    <property type="match status" value="1"/>
</dbReference>
<gene>
    <name evidence="7" type="primary">yabC</name>
    <name evidence="7" type="ORF">SAPIS_v1c02490</name>
</gene>
<dbReference type="GO" id="GO:0032259">
    <property type="term" value="P:methylation"/>
    <property type="evidence" value="ECO:0007669"/>
    <property type="project" value="UniProtKB-KW"/>
</dbReference>
<sequence length="297" mass="33577">MLSIQKTYKNSWPTLFMVGTPIGNLSDISHRAIEVLKKVDIIYCEDTRDSQKLLKSLKITKPLKALHKFNEHEKLEEIKNDLILQKNIAIISDAGVPGISDPGTQIINALKIDETLNFNVTAVNVGPAYIHAAIMSSFNFYENIFLGFLDKKSKAQESKIVDLITFLNDKNYKAVITIYESVHRIISTINFLNQILNGDTKIAVVREITKLNEEVILGTIDEVSNYMNSNDFICKGEFVIVIDKNASLSSITSKETDFRGEIIKLVEQGISKKEAIKSVSKKYKLNKTDLYNDFHKK</sequence>
<protein>
    <submittedName>
        <fullName evidence="7">Methyltransferase</fullName>
    </submittedName>
</protein>
<dbReference type="KEGG" id="sapi:SAPIS_v1c02490"/>
<dbReference type="PROSITE" id="PS01296">
    <property type="entry name" value="RSMI"/>
    <property type="match status" value="1"/>
</dbReference>
<dbReference type="InterPro" id="IPR035996">
    <property type="entry name" value="4pyrrol_Methylase_sf"/>
</dbReference>
<dbReference type="InterPro" id="IPR000878">
    <property type="entry name" value="4pyrrol_Mease"/>
</dbReference>
<dbReference type="Gene3D" id="3.40.1010.10">
    <property type="entry name" value="Cobalt-precorrin-4 Transmethylase, Domain 1"/>
    <property type="match status" value="1"/>
</dbReference>
<dbReference type="EMBL" id="CP006682">
    <property type="protein sequence ID" value="AHB36095.1"/>
    <property type="molecule type" value="Genomic_DNA"/>
</dbReference>
<evidence type="ECO:0000313" key="8">
    <source>
        <dbReference type="Proteomes" id="UP000018550"/>
    </source>
</evidence>
<reference evidence="7 8" key="1">
    <citation type="journal article" date="2014" name="Genome Announc.">
        <title>Complete Genome Sequence of Spiroplasma apis B31T (ATCC 33834), a Bacterium Associated with May Disease of Honeybees (Apis mellifera).</title>
        <authorList>
            <person name="Ku C."/>
            <person name="Lo W.S."/>
            <person name="Chen L.L."/>
            <person name="Kuo C.H."/>
        </authorList>
    </citation>
    <scope>NUCLEOTIDE SEQUENCE [LARGE SCALE GENOMIC DNA]</scope>
    <source>
        <strain evidence="7">B31</strain>
    </source>
</reference>
<keyword evidence="1" id="KW-0963">Cytoplasm</keyword>
<keyword evidence="5" id="KW-0949">S-adenosyl-L-methionine</keyword>
<dbReference type="HOGENOM" id="CLU_044779_1_0_14"/>
<name>V5RJY1_SPIAP</name>
<evidence type="ECO:0000256" key="2">
    <source>
        <dbReference type="ARBA" id="ARBA00022552"/>
    </source>
</evidence>
<dbReference type="RefSeq" id="WP_023789029.1">
    <property type="nucleotide sequence ID" value="NC_022998.1"/>
</dbReference>
<dbReference type="OrthoDB" id="9809084at2"/>
<evidence type="ECO:0000256" key="5">
    <source>
        <dbReference type="ARBA" id="ARBA00022691"/>
    </source>
</evidence>
<dbReference type="InterPro" id="IPR014777">
    <property type="entry name" value="4pyrrole_Mease_sub1"/>
</dbReference>
<evidence type="ECO:0000256" key="4">
    <source>
        <dbReference type="ARBA" id="ARBA00022679"/>
    </source>
</evidence>
<proteinExistence type="predicted"/>
<dbReference type="InterPro" id="IPR014776">
    <property type="entry name" value="4pyrrole_Mease_sub2"/>
</dbReference>
<dbReference type="PANTHER" id="PTHR46111">
    <property type="entry name" value="RIBOSOMAL RNA SMALL SUBUNIT METHYLTRANSFERASE I"/>
    <property type="match status" value="1"/>
</dbReference>
<dbReference type="SUPFAM" id="SSF53790">
    <property type="entry name" value="Tetrapyrrole methylase"/>
    <property type="match status" value="1"/>
</dbReference>
<dbReference type="NCBIfam" id="TIGR00096">
    <property type="entry name" value="16S rRNA (cytidine(1402)-2'-O)-methyltransferase"/>
    <property type="match status" value="1"/>
</dbReference>
<accession>V5RJY1</accession>
<dbReference type="CDD" id="cd11648">
    <property type="entry name" value="RsmI"/>
    <property type="match status" value="1"/>
</dbReference>
<evidence type="ECO:0000313" key="7">
    <source>
        <dbReference type="EMBL" id="AHB36095.1"/>
    </source>
</evidence>
<evidence type="ECO:0000256" key="1">
    <source>
        <dbReference type="ARBA" id="ARBA00022490"/>
    </source>
</evidence>
<keyword evidence="3 7" id="KW-0489">Methyltransferase</keyword>
<dbReference type="PATRIC" id="fig|1276258.3.peg.244"/>
<keyword evidence="4 7" id="KW-0808">Transferase</keyword>
<dbReference type="InterPro" id="IPR018063">
    <property type="entry name" value="SAM_MeTrfase_RsmI_CS"/>
</dbReference>
<keyword evidence="8" id="KW-1185">Reference proteome</keyword>
<dbReference type="PANTHER" id="PTHR46111:SF1">
    <property type="entry name" value="RIBOSOMAL RNA SMALL SUBUNIT METHYLTRANSFERASE I"/>
    <property type="match status" value="1"/>
</dbReference>
<dbReference type="Gene3D" id="3.30.950.10">
    <property type="entry name" value="Methyltransferase, Cobalt-precorrin-4 Transmethylase, Domain 2"/>
    <property type="match status" value="1"/>
</dbReference>
<dbReference type="GO" id="GO:0006364">
    <property type="term" value="P:rRNA processing"/>
    <property type="evidence" value="ECO:0007669"/>
    <property type="project" value="UniProtKB-KW"/>
</dbReference>
<keyword evidence="2" id="KW-0698">rRNA processing</keyword>
<evidence type="ECO:0000259" key="6">
    <source>
        <dbReference type="Pfam" id="PF00590"/>
    </source>
</evidence>
<dbReference type="Proteomes" id="UP000018550">
    <property type="component" value="Chromosome"/>
</dbReference>
<dbReference type="AlphaFoldDB" id="V5RJY1"/>
<dbReference type="PIRSF" id="PIRSF005917">
    <property type="entry name" value="MTase_YraL"/>
    <property type="match status" value="1"/>
</dbReference>
<dbReference type="STRING" id="1276258.SAPIS_v1c02490"/>
<evidence type="ECO:0000256" key="3">
    <source>
        <dbReference type="ARBA" id="ARBA00022603"/>
    </source>
</evidence>
<dbReference type="GO" id="GO:0008168">
    <property type="term" value="F:methyltransferase activity"/>
    <property type="evidence" value="ECO:0007669"/>
    <property type="project" value="UniProtKB-KW"/>
</dbReference>
<dbReference type="SMR" id="V5RJY1"/>
<dbReference type="InterPro" id="IPR008189">
    <property type="entry name" value="rRNA_ssu_MeTfrase_I"/>
</dbReference>
<dbReference type="eggNOG" id="COG0313">
    <property type="taxonomic scope" value="Bacteria"/>
</dbReference>
<feature type="domain" description="Tetrapyrrole methylase" evidence="6">
    <location>
        <begin position="14"/>
        <end position="223"/>
    </location>
</feature>
<organism evidence="7 8">
    <name type="scientific">Spiroplasma apis B31</name>
    <dbReference type="NCBI Taxonomy" id="1276258"/>
    <lineage>
        <taxon>Bacteria</taxon>
        <taxon>Bacillati</taxon>
        <taxon>Mycoplasmatota</taxon>
        <taxon>Mollicutes</taxon>
        <taxon>Entomoplasmatales</taxon>
        <taxon>Spiroplasmataceae</taxon>
        <taxon>Spiroplasma</taxon>
    </lineage>
</organism>